<dbReference type="Proteomes" id="UP000032544">
    <property type="component" value="Unassembled WGS sequence"/>
</dbReference>
<dbReference type="AlphaFoldDB" id="A0A0D8J870"/>
<dbReference type="PROSITE" id="PS51340">
    <property type="entry name" value="MOSC"/>
    <property type="match status" value="1"/>
</dbReference>
<keyword evidence="5" id="KW-1185">Reference proteome</keyword>
<name>A0A0D8J870_9BACT</name>
<dbReference type="Gene3D" id="3.40.980.10">
    <property type="entry name" value="MoaB/Mog-like domain"/>
    <property type="match status" value="1"/>
</dbReference>
<evidence type="ECO:0000259" key="3">
    <source>
        <dbReference type="PROSITE" id="PS51340"/>
    </source>
</evidence>
<dbReference type="SUPFAM" id="SSF50800">
    <property type="entry name" value="PK beta-barrel domain-like"/>
    <property type="match status" value="1"/>
</dbReference>
<dbReference type="STRING" id="1544798.LH29_22175"/>
<evidence type="ECO:0000256" key="1">
    <source>
        <dbReference type="ARBA" id="ARBA00005046"/>
    </source>
</evidence>
<evidence type="ECO:0000313" key="5">
    <source>
        <dbReference type="Proteomes" id="UP000032544"/>
    </source>
</evidence>
<dbReference type="InterPro" id="IPR011037">
    <property type="entry name" value="Pyrv_Knase-like_insert_dom_sf"/>
</dbReference>
<protein>
    <submittedName>
        <fullName evidence="4">Molybdenum cofactor synthesis protein</fullName>
    </submittedName>
</protein>
<dbReference type="PATRIC" id="fig|1544798.3.peg.4615"/>
<dbReference type="GO" id="GO:0003824">
    <property type="term" value="F:catalytic activity"/>
    <property type="evidence" value="ECO:0007669"/>
    <property type="project" value="InterPro"/>
</dbReference>
<dbReference type="Pfam" id="PF03473">
    <property type="entry name" value="MOSC"/>
    <property type="match status" value="1"/>
</dbReference>
<evidence type="ECO:0000256" key="2">
    <source>
        <dbReference type="ARBA" id="ARBA00023150"/>
    </source>
</evidence>
<dbReference type="InterPro" id="IPR036425">
    <property type="entry name" value="MoaB/Mog-like_dom_sf"/>
</dbReference>
<reference evidence="4 5" key="1">
    <citation type="submission" date="2014-09" db="EMBL/GenBank/DDBJ databases">
        <title>Draft Genome Sequence of Draconibacterium sp. JN14CK-3.</title>
        <authorList>
            <person name="Dong C."/>
            <person name="Lai Q."/>
            <person name="Shao Z."/>
        </authorList>
    </citation>
    <scope>NUCLEOTIDE SEQUENCE [LARGE SCALE GENOMIC DNA]</scope>
    <source>
        <strain evidence="4 5">JN14CK-3</strain>
    </source>
</reference>
<feature type="domain" description="MOSC" evidence="3">
    <location>
        <begin position="21"/>
        <end position="147"/>
    </location>
</feature>
<dbReference type="OrthoDB" id="9794429at2"/>
<dbReference type="PANTHER" id="PTHR43764:SF1">
    <property type="entry name" value="MOLYBDOPTERIN MOLYBDOTRANSFERASE"/>
    <property type="match status" value="1"/>
</dbReference>
<dbReference type="InterPro" id="IPR051920">
    <property type="entry name" value="MPT_Adenylyltrnsfr/MoaC-Rel"/>
</dbReference>
<dbReference type="GO" id="GO:0030170">
    <property type="term" value="F:pyridoxal phosphate binding"/>
    <property type="evidence" value="ECO:0007669"/>
    <property type="project" value="InterPro"/>
</dbReference>
<dbReference type="InterPro" id="IPR001453">
    <property type="entry name" value="MoaB/Mog_dom"/>
</dbReference>
<dbReference type="InterPro" id="IPR005302">
    <property type="entry name" value="MoCF_Sase_C"/>
</dbReference>
<dbReference type="NCBIfam" id="TIGR00177">
    <property type="entry name" value="molyb_syn"/>
    <property type="match status" value="1"/>
</dbReference>
<dbReference type="SUPFAM" id="SSF53218">
    <property type="entry name" value="Molybdenum cofactor biosynthesis proteins"/>
    <property type="match status" value="1"/>
</dbReference>
<comment type="pathway">
    <text evidence="1">Cofactor biosynthesis; molybdopterin biosynthesis.</text>
</comment>
<dbReference type="PANTHER" id="PTHR43764">
    <property type="entry name" value="MOLYBDENUM COFACTOR BIOSYNTHESIS"/>
    <property type="match status" value="1"/>
</dbReference>
<dbReference type="Gene3D" id="2.40.33.20">
    <property type="entry name" value="PK beta-barrel domain-like"/>
    <property type="match status" value="1"/>
</dbReference>
<sequence>MEAQTCKIKSLNISEKKGTIKTPRKELQFNLEGIDGDAHAGKWHRQISLLAAESIKSFEGELGREIKYGEFAENITTEGIAVHKAMPFDRFRAGSVELEVTQIGKKCHGDNCEIFQLAGKCVMPKEGIFCRVIKPGTLTENDELEYIPKTFRIKVITLSDRAYQGIYKDKSGPLLEKLSKDFFASKTYLCETSRTVIPDEKELLKAELQNAVNDGFDIIYTTGSTGIGPRDIAPVIIQNFIDMEIPGIMDHIRLKYGAEKPNALLSRSIAGVKDKTLVFSLPGSTKAVNEYLTEIHKILMHSFLMLHGIDGH</sequence>
<keyword evidence="2" id="KW-0501">Molybdenum cofactor biosynthesis</keyword>
<dbReference type="EMBL" id="JRHC01000007">
    <property type="protein sequence ID" value="KJF41993.1"/>
    <property type="molecule type" value="Genomic_DNA"/>
</dbReference>
<proteinExistence type="predicted"/>
<gene>
    <name evidence="4" type="ORF">LH29_22175</name>
</gene>
<dbReference type="Pfam" id="PF00994">
    <property type="entry name" value="MoCF_biosynth"/>
    <property type="match status" value="1"/>
</dbReference>
<organism evidence="4 5">
    <name type="scientific">Draconibacterium sediminis</name>
    <dbReference type="NCBI Taxonomy" id="1544798"/>
    <lineage>
        <taxon>Bacteria</taxon>
        <taxon>Pseudomonadati</taxon>
        <taxon>Bacteroidota</taxon>
        <taxon>Bacteroidia</taxon>
        <taxon>Marinilabiliales</taxon>
        <taxon>Prolixibacteraceae</taxon>
        <taxon>Draconibacterium</taxon>
    </lineage>
</organism>
<dbReference type="GO" id="GO:0030151">
    <property type="term" value="F:molybdenum ion binding"/>
    <property type="evidence" value="ECO:0007669"/>
    <property type="project" value="InterPro"/>
</dbReference>
<accession>A0A0D8J870</accession>
<comment type="caution">
    <text evidence="4">The sequence shown here is derived from an EMBL/GenBank/DDBJ whole genome shotgun (WGS) entry which is preliminary data.</text>
</comment>
<evidence type="ECO:0000313" key="4">
    <source>
        <dbReference type="EMBL" id="KJF41993.1"/>
    </source>
</evidence>
<dbReference type="RefSeq" id="WP_045033322.1">
    <property type="nucleotide sequence ID" value="NZ_JRHC01000007.1"/>
</dbReference>
<dbReference type="GO" id="GO:0006777">
    <property type="term" value="P:Mo-molybdopterin cofactor biosynthetic process"/>
    <property type="evidence" value="ECO:0007669"/>
    <property type="project" value="UniProtKB-KW"/>
</dbReference>
<dbReference type="SMART" id="SM00852">
    <property type="entry name" value="MoCF_biosynth"/>
    <property type="match status" value="1"/>
</dbReference>
<dbReference type="CDD" id="cd00886">
    <property type="entry name" value="MogA_MoaB"/>
    <property type="match status" value="1"/>
</dbReference>